<dbReference type="InterPro" id="IPR007712">
    <property type="entry name" value="RelE/ParE_toxin"/>
</dbReference>
<proteinExistence type="inferred from homology"/>
<dbReference type="InterPro" id="IPR051803">
    <property type="entry name" value="TA_system_RelE-like_toxin"/>
</dbReference>
<dbReference type="InterPro" id="IPR035093">
    <property type="entry name" value="RelE/ParE_toxin_dom_sf"/>
</dbReference>
<protein>
    <submittedName>
        <fullName evidence="3">Plasmid stabilization system protein ParE</fullName>
    </submittedName>
</protein>
<name>A0ABU1JI59_9PROT</name>
<comment type="caution">
    <text evidence="3">The sequence shown here is derived from an EMBL/GenBank/DDBJ whole genome shotgun (WGS) entry which is preliminary data.</text>
</comment>
<keyword evidence="2" id="KW-1277">Toxin-antitoxin system</keyword>
<evidence type="ECO:0000313" key="3">
    <source>
        <dbReference type="EMBL" id="MDR6288294.1"/>
    </source>
</evidence>
<accession>A0ABU1JI59</accession>
<keyword evidence="4" id="KW-1185">Reference proteome</keyword>
<evidence type="ECO:0000256" key="2">
    <source>
        <dbReference type="ARBA" id="ARBA00022649"/>
    </source>
</evidence>
<evidence type="ECO:0000256" key="1">
    <source>
        <dbReference type="ARBA" id="ARBA00006226"/>
    </source>
</evidence>
<comment type="similarity">
    <text evidence="1">Belongs to the RelE toxin family.</text>
</comment>
<dbReference type="Gene3D" id="3.30.2310.20">
    <property type="entry name" value="RelE-like"/>
    <property type="match status" value="1"/>
</dbReference>
<organism evidence="3 4">
    <name type="scientific">Inquilinus ginsengisoli</name>
    <dbReference type="NCBI Taxonomy" id="363840"/>
    <lineage>
        <taxon>Bacteria</taxon>
        <taxon>Pseudomonadati</taxon>
        <taxon>Pseudomonadota</taxon>
        <taxon>Alphaproteobacteria</taxon>
        <taxon>Rhodospirillales</taxon>
        <taxon>Rhodospirillaceae</taxon>
        <taxon>Inquilinus</taxon>
    </lineage>
</organism>
<gene>
    <name evidence="3" type="ORF">E9232_000801</name>
</gene>
<evidence type="ECO:0000313" key="4">
    <source>
        <dbReference type="Proteomes" id="UP001262410"/>
    </source>
</evidence>
<sequence length="100" mass="11682">MRRLTYLPAAQRDLIEILTYISRQSGSVALGQDFVAWLRRQCRHLAELPGMLGRARPELRPDIRSFTVGNHVIFFRYRDDVFEVVNILEGDRDIDLHLSE</sequence>
<reference evidence="3 4" key="1">
    <citation type="submission" date="2023-07" db="EMBL/GenBank/DDBJ databases">
        <title>Sorghum-associated microbial communities from plants grown in Nebraska, USA.</title>
        <authorList>
            <person name="Schachtman D."/>
        </authorList>
    </citation>
    <scope>NUCLEOTIDE SEQUENCE [LARGE SCALE GENOMIC DNA]</scope>
    <source>
        <strain evidence="3 4">584</strain>
    </source>
</reference>
<dbReference type="Pfam" id="PF05016">
    <property type="entry name" value="ParE_toxin"/>
    <property type="match status" value="1"/>
</dbReference>
<dbReference type="Proteomes" id="UP001262410">
    <property type="component" value="Unassembled WGS sequence"/>
</dbReference>
<dbReference type="PANTHER" id="PTHR33755">
    <property type="entry name" value="TOXIN PARE1-RELATED"/>
    <property type="match status" value="1"/>
</dbReference>
<dbReference type="RefSeq" id="WP_309792280.1">
    <property type="nucleotide sequence ID" value="NZ_JAVDPW010000002.1"/>
</dbReference>
<dbReference type="EMBL" id="JAVDPW010000002">
    <property type="protein sequence ID" value="MDR6288294.1"/>
    <property type="molecule type" value="Genomic_DNA"/>
</dbReference>